<keyword evidence="4" id="KW-0274">FAD</keyword>
<evidence type="ECO:0000256" key="2">
    <source>
        <dbReference type="ARBA" id="ARBA00005466"/>
    </source>
</evidence>
<evidence type="ECO:0000256" key="3">
    <source>
        <dbReference type="ARBA" id="ARBA00022630"/>
    </source>
</evidence>
<evidence type="ECO:0000313" key="8">
    <source>
        <dbReference type="EMBL" id="KAF6757627.1"/>
    </source>
</evidence>
<dbReference type="Gene3D" id="3.30.43.10">
    <property type="entry name" value="Uridine Diphospho-n-acetylenolpyruvylglucosamine Reductase, domain 2"/>
    <property type="match status" value="1"/>
</dbReference>
<keyword evidence="9" id="KW-1185">Reference proteome</keyword>
<dbReference type="GO" id="GO:0016491">
    <property type="term" value="F:oxidoreductase activity"/>
    <property type="evidence" value="ECO:0007669"/>
    <property type="project" value="UniProtKB-KW"/>
</dbReference>
<proteinExistence type="inferred from homology"/>
<comment type="caution">
    <text evidence="8">The sequence shown here is derived from an EMBL/GenBank/DDBJ whole genome shotgun (WGS) entry which is preliminary data.</text>
</comment>
<name>A0A8H6I491_9AGAR</name>
<dbReference type="Pfam" id="PF01565">
    <property type="entry name" value="FAD_binding_4"/>
    <property type="match status" value="1"/>
</dbReference>
<keyword evidence="3" id="KW-0285">Flavoprotein</keyword>
<feature type="region of interest" description="Disordered" evidence="6">
    <location>
        <begin position="34"/>
        <end position="61"/>
    </location>
</feature>
<evidence type="ECO:0000313" key="9">
    <source>
        <dbReference type="Proteomes" id="UP000521943"/>
    </source>
</evidence>
<evidence type="ECO:0000259" key="7">
    <source>
        <dbReference type="PROSITE" id="PS51387"/>
    </source>
</evidence>
<evidence type="ECO:0000256" key="4">
    <source>
        <dbReference type="ARBA" id="ARBA00022827"/>
    </source>
</evidence>
<evidence type="ECO:0000256" key="6">
    <source>
        <dbReference type="SAM" id="MobiDB-lite"/>
    </source>
</evidence>
<organism evidence="8 9">
    <name type="scientific">Ephemerocybe angulata</name>
    <dbReference type="NCBI Taxonomy" id="980116"/>
    <lineage>
        <taxon>Eukaryota</taxon>
        <taxon>Fungi</taxon>
        <taxon>Dikarya</taxon>
        <taxon>Basidiomycota</taxon>
        <taxon>Agaricomycotina</taxon>
        <taxon>Agaricomycetes</taxon>
        <taxon>Agaricomycetidae</taxon>
        <taxon>Agaricales</taxon>
        <taxon>Agaricineae</taxon>
        <taxon>Psathyrellaceae</taxon>
        <taxon>Ephemerocybe</taxon>
    </lineage>
</organism>
<dbReference type="InterPro" id="IPR016166">
    <property type="entry name" value="FAD-bd_PCMH"/>
</dbReference>
<dbReference type="Gene3D" id="3.30.465.10">
    <property type="match status" value="1"/>
</dbReference>
<dbReference type="PROSITE" id="PS51387">
    <property type="entry name" value="FAD_PCMH"/>
    <property type="match status" value="1"/>
</dbReference>
<dbReference type="OrthoDB" id="415825at2759"/>
<dbReference type="InterPro" id="IPR016169">
    <property type="entry name" value="FAD-bd_PCMH_sub2"/>
</dbReference>
<evidence type="ECO:0000256" key="1">
    <source>
        <dbReference type="ARBA" id="ARBA00001974"/>
    </source>
</evidence>
<dbReference type="Pfam" id="PF08031">
    <property type="entry name" value="BBE"/>
    <property type="match status" value="1"/>
</dbReference>
<dbReference type="PANTHER" id="PTHR42973:SF39">
    <property type="entry name" value="FAD-BINDING PCMH-TYPE DOMAIN-CONTAINING PROTEIN"/>
    <property type="match status" value="1"/>
</dbReference>
<dbReference type="AlphaFoldDB" id="A0A8H6I491"/>
<comment type="cofactor">
    <cofactor evidence="1">
        <name>FAD</name>
        <dbReference type="ChEBI" id="CHEBI:57692"/>
    </cofactor>
</comment>
<dbReference type="Gene3D" id="3.40.462.20">
    <property type="match status" value="1"/>
</dbReference>
<sequence length="447" mass="49496">MSDISSFAKTIKGDVVTPDDADYANSIARWAKNCRTQRESRRARQRQRRTSSSPLPMPKEHKLPIAIRGGGHNAAGASSVEGGLVIDLKRHINHVRIDAEKKLGYVGWGRHLGSGRPGGYQIWSRDRRRDCNHTGVGGLTLGGGYGWLAGRHGLTIDNLKQPMAQSWTANDTENSDLFWAIRGGGSNFGVATELGLPTAPAEEDRYSQVTPYTCPDKVEKLVELTKKWLDNVGEDEGIGSGCCCHSGRQSPSLSLSSFIMGLRRRDEHIIKKFFDVGPVVDNVREIPYEQLNSLQNPQAAHGRCYYLKGVSQASPNYKATMELIHKVPVSAMAFRRQISSNILTNVSWEEGVDKAAEAREIAKELVDIVLRGQGNSLDDAEKSGYTNYDHDDIDIHIPSASIASPTGDHWAKRADLAFASNYPKLQQIKKVYDPENIFNRWYPITPA</sequence>
<dbReference type="SUPFAM" id="SSF56176">
    <property type="entry name" value="FAD-binding/transporter-associated domain-like"/>
    <property type="match status" value="1"/>
</dbReference>
<dbReference type="InterPro" id="IPR050416">
    <property type="entry name" value="FAD-linked_Oxidoreductase"/>
</dbReference>
<keyword evidence="5" id="KW-0560">Oxidoreductase</keyword>
<comment type="similarity">
    <text evidence="2">Belongs to the oxygen-dependent FAD-linked oxidoreductase family.</text>
</comment>
<dbReference type="GO" id="GO:0071949">
    <property type="term" value="F:FAD binding"/>
    <property type="evidence" value="ECO:0007669"/>
    <property type="project" value="InterPro"/>
</dbReference>
<dbReference type="InterPro" id="IPR012951">
    <property type="entry name" value="BBE"/>
</dbReference>
<protein>
    <submittedName>
        <fullName evidence="8">FAD binding domain-containing protein</fullName>
    </submittedName>
</protein>
<dbReference type="EMBL" id="JACGCI010000021">
    <property type="protein sequence ID" value="KAF6757627.1"/>
    <property type="molecule type" value="Genomic_DNA"/>
</dbReference>
<gene>
    <name evidence="8" type="ORF">DFP72DRAFT_1065415</name>
</gene>
<dbReference type="PANTHER" id="PTHR42973">
    <property type="entry name" value="BINDING OXIDOREDUCTASE, PUTATIVE (AFU_ORTHOLOGUE AFUA_1G17690)-RELATED"/>
    <property type="match status" value="1"/>
</dbReference>
<dbReference type="InterPro" id="IPR016167">
    <property type="entry name" value="FAD-bd_PCMH_sub1"/>
</dbReference>
<reference evidence="8 9" key="1">
    <citation type="submission" date="2020-07" db="EMBL/GenBank/DDBJ databases">
        <title>Comparative genomics of pyrophilous fungi reveals a link between fire events and developmental genes.</title>
        <authorList>
            <consortium name="DOE Joint Genome Institute"/>
            <person name="Steindorff A.S."/>
            <person name="Carver A."/>
            <person name="Calhoun S."/>
            <person name="Stillman K."/>
            <person name="Liu H."/>
            <person name="Lipzen A."/>
            <person name="Pangilinan J."/>
            <person name="Labutti K."/>
            <person name="Bruns T.D."/>
            <person name="Grigoriev I.V."/>
        </authorList>
    </citation>
    <scope>NUCLEOTIDE SEQUENCE [LARGE SCALE GENOMIC DNA]</scope>
    <source>
        <strain evidence="8 9">CBS 144469</strain>
    </source>
</reference>
<feature type="domain" description="FAD-binding PCMH-type" evidence="7">
    <location>
        <begin position="23"/>
        <end position="201"/>
    </location>
</feature>
<evidence type="ECO:0000256" key="5">
    <source>
        <dbReference type="ARBA" id="ARBA00023002"/>
    </source>
</evidence>
<dbReference type="Proteomes" id="UP000521943">
    <property type="component" value="Unassembled WGS sequence"/>
</dbReference>
<dbReference type="InterPro" id="IPR006094">
    <property type="entry name" value="Oxid_FAD_bind_N"/>
</dbReference>
<accession>A0A8H6I491</accession>
<dbReference type="InterPro" id="IPR036318">
    <property type="entry name" value="FAD-bd_PCMH-like_sf"/>
</dbReference>